<keyword evidence="2" id="KW-1185">Reference proteome</keyword>
<proteinExistence type="predicted"/>
<dbReference type="AlphaFoldDB" id="A0A0E0LJ58"/>
<organism evidence="1">
    <name type="scientific">Oryza punctata</name>
    <name type="common">Red rice</name>
    <dbReference type="NCBI Taxonomy" id="4537"/>
    <lineage>
        <taxon>Eukaryota</taxon>
        <taxon>Viridiplantae</taxon>
        <taxon>Streptophyta</taxon>
        <taxon>Embryophyta</taxon>
        <taxon>Tracheophyta</taxon>
        <taxon>Spermatophyta</taxon>
        <taxon>Magnoliopsida</taxon>
        <taxon>Liliopsida</taxon>
        <taxon>Poales</taxon>
        <taxon>Poaceae</taxon>
        <taxon>BOP clade</taxon>
        <taxon>Oryzoideae</taxon>
        <taxon>Oryzeae</taxon>
        <taxon>Oryzinae</taxon>
        <taxon>Oryza</taxon>
    </lineage>
</organism>
<dbReference type="Gramene" id="OPUNC07G08870.1">
    <property type="protein sequence ID" value="OPUNC07G08870.1"/>
    <property type="gene ID" value="OPUNC07G08870"/>
</dbReference>
<reference evidence="1" key="1">
    <citation type="submission" date="2015-04" db="UniProtKB">
        <authorList>
            <consortium name="EnsemblPlants"/>
        </authorList>
    </citation>
    <scope>IDENTIFICATION</scope>
</reference>
<evidence type="ECO:0000313" key="1">
    <source>
        <dbReference type="EnsemblPlants" id="OPUNC07G08870.1"/>
    </source>
</evidence>
<accession>A0A0E0LJ58</accession>
<dbReference type="HOGENOM" id="CLU_3377865_0_0_1"/>
<name>A0A0E0LJ58_ORYPU</name>
<dbReference type="EnsemblPlants" id="OPUNC07G08870.1">
    <property type="protein sequence ID" value="OPUNC07G08870.1"/>
    <property type="gene ID" value="OPUNC07G08870"/>
</dbReference>
<protein>
    <submittedName>
        <fullName evidence="1">Uncharacterized protein</fullName>
    </submittedName>
</protein>
<evidence type="ECO:0000313" key="2">
    <source>
        <dbReference type="Proteomes" id="UP000026962"/>
    </source>
</evidence>
<sequence>MNPAIDGLDLDGPAQAQCHCELRNKFKLAYITLN</sequence>
<dbReference type="Proteomes" id="UP000026962">
    <property type="component" value="Chromosome 7"/>
</dbReference>
<reference evidence="1" key="2">
    <citation type="submission" date="2018-05" db="EMBL/GenBank/DDBJ databases">
        <title>OpunRS2 (Oryza punctata Reference Sequence Version 2).</title>
        <authorList>
            <person name="Zhang J."/>
            <person name="Kudrna D."/>
            <person name="Lee S."/>
            <person name="Talag J."/>
            <person name="Welchert J."/>
            <person name="Wing R.A."/>
        </authorList>
    </citation>
    <scope>NUCLEOTIDE SEQUENCE [LARGE SCALE GENOMIC DNA]</scope>
</reference>